<accession>A0ABN0Q6E5</accession>
<gene>
    <name evidence="1" type="ORF">EDP2_2714</name>
</gene>
<protein>
    <submittedName>
        <fullName evidence="1">Uncharacterized protein</fullName>
    </submittedName>
</protein>
<proteinExistence type="predicted"/>
<organism evidence="1 2">
    <name type="scientific">Enterobacter cloacae S611</name>
    <dbReference type="NCBI Taxonomy" id="1399146"/>
    <lineage>
        <taxon>Bacteria</taxon>
        <taxon>Pseudomonadati</taxon>
        <taxon>Pseudomonadota</taxon>
        <taxon>Gammaproteobacteria</taxon>
        <taxon>Enterobacterales</taxon>
        <taxon>Enterobacteriaceae</taxon>
        <taxon>Enterobacter</taxon>
        <taxon>Enterobacter cloacae complex</taxon>
    </lineage>
</organism>
<dbReference type="EMBL" id="AXOM01000047">
    <property type="protein sequence ID" value="ESS57654.1"/>
    <property type="molecule type" value="Genomic_DNA"/>
</dbReference>
<keyword evidence="2" id="KW-1185">Reference proteome</keyword>
<comment type="caution">
    <text evidence="1">The sequence shown here is derived from an EMBL/GenBank/DDBJ whole genome shotgun (WGS) entry which is preliminary data.</text>
</comment>
<dbReference type="Proteomes" id="UP000017834">
    <property type="component" value="Unassembled WGS sequence"/>
</dbReference>
<evidence type="ECO:0000313" key="1">
    <source>
        <dbReference type="EMBL" id="ESS57654.1"/>
    </source>
</evidence>
<reference evidence="1 2" key="1">
    <citation type="journal article" date="2014" name="Genome Announc.">
        <title>Draft Genome Sequence of Enterobacter cloacae Strain S611.</title>
        <authorList>
            <person name="Wang D."/>
            <person name="Han C.S."/>
            <person name="Dichosa A.E."/>
            <person name="Gleasner C.D."/>
            <person name="Johnson S.L."/>
            <person name="Daligault H.E."/>
            <person name="Davenport K.W."/>
            <person name="Li P.E."/>
            <person name="Pierson E.A."/>
            <person name="Pierson L.S.III."/>
        </authorList>
    </citation>
    <scope>NUCLEOTIDE SEQUENCE [LARGE SCALE GENOMIC DNA]</scope>
    <source>
        <strain evidence="1 2">S611</strain>
    </source>
</reference>
<evidence type="ECO:0000313" key="2">
    <source>
        <dbReference type="Proteomes" id="UP000017834"/>
    </source>
</evidence>
<name>A0ABN0Q6E5_ENTCL</name>
<sequence length="625" mass="72599">MHTFANLMYDVYESFGLFQKGARQTDIRGSANFSGHQRFFDNNDDEELMQEKRYDDEEIKEEKRYDEIIRHLDEEGVFSTEQRREIFYKYEQLYNALMTRPVFTELSRKQIQIRYAQYILPRLIALDIYNTYNAENKNSFYHHIHIFLQKEYCPCWEEKKKGAFSAVRQYLKNSVRELEFSHTENLTPLFKVIENIRPGNTQKKGALDTSIIECLEAYSGIVDDKTLNSIRVNLDNIKKAHYSLTVLLNTERKLPVINIISRYYRNYVDNGIKPGNISAMLCRLLYEPEPQDFIHHDTMINSIANYYHERAIKPISLNINEECLQSISALKNIVFNFNDKTIISEAQLTDIAVKLKKDPHKQVIQPYFELWKLIDLISKGETEEAYEKVKIFSLDALPVGYLASAFLVIHIALRIKFERKTVKKGVFSSSVTTILEYQGIYTDCIPVSWAYIETHSDGSVMKSTLLSESILSDANNLTIMRSVRMYNNMVRRISDWNDLELEGIYPESVYGLLDKFDTILGKILNIIFVEKITSSHDLAFILKNKKVLARGELNDSLIGILINCPLLTCVRDLKSLIKYLRCPGEEIKNIILSVDKKTWNLTHGALKILEEERKIQAGKTQGGRK</sequence>